<evidence type="ECO:0000313" key="2">
    <source>
        <dbReference type="EMBL" id="MBB5936362.1"/>
    </source>
</evidence>
<sequence length="78" mass="8279">MSYNDGDGYAWRYMVCPLTQALEGSVETVSQGLPSSFRAASWVTKAAWGRGLACCLMKPAQGGQGKSQPPAGRRGLRG</sequence>
<feature type="region of interest" description="Disordered" evidence="1">
    <location>
        <begin position="59"/>
        <end position="78"/>
    </location>
</feature>
<dbReference type="EMBL" id="JACHJL010000007">
    <property type="protein sequence ID" value="MBB5936362.1"/>
    <property type="molecule type" value="Genomic_DNA"/>
</dbReference>
<dbReference type="AlphaFoldDB" id="A0A7W9UZ40"/>
<protein>
    <submittedName>
        <fullName evidence="2">Uncharacterized protein</fullName>
    </submittedName>
</protein>
<evidence type="ECO:0000313" key="3">
    <source>
        <dbReference type="Proteomes" id="UP000588098"/>
    </source>
</evidence>
<name>A0A7W9UZ40_9ACTN</name>
<proteinExistence type="predicted"/>
<gene>
    <name evidence="2" type="ORF">FHS42_003437</name>
</gene>
<accession>A0A7W9UZ40</accession>
<organism evidence="2 3">
    <name type="scientific">Streptomyces zagrosensis</name>
    <dbReference type="NCBI Taxonomy" id="1042984"/>
    <lineage>
        <taxon>Bacteria</taxon>
        <taxon>Bacillati</taxon>
        <taxon>Actinomycetota</taxon>
        <taxon>Actinomycetes</taxon>
        <taxon>Kitasatosporales</taxon>
        <taxon>Streptomycetaceae</taxon>
        <taxon>Streptomyces</taxon>
    </lineage>
</organism>
<keyword evidence="3" id="KW-1185">Reference proteome</keyword>
<dbReference type="Proteomes" id="UP000588098">
    <property type="component" value="Unassembled WGS sequence"/>
</dbReference>
<reference evidence="2 3" key="1">
    <citation type="submission" date="2020-08" db="EMBL/GenBank/DDBJ databases">
        <title>Genomic Encyclopedia of Type Strains, Phase III (KMG-III): the genomes of soil and plant-associated and newly described type strains.</title>
        <authorList>
            <person name="Whitman W."/>
        </authorList>
    </citation>
    <scope>NUCLEOTIDE SEQUENCE [LARGE SCALE GENOMIC DNA]</scope>
    <source>
        <strain evidence="2 3">CECT 8305</strain>
    </source>
</reference>
<comment type="caution">
    <text evidence="2">The sequence shown here is derived from an EMBL/GenBank/DDBJ whole genome shotgun (WGS) entry which is preliminary data.</text>
</comment>
<evidence type="ECO:0000256" key="1">
    <source>
        <dbReference type="SAM" id="MobiDB-lite"/>
    </source>
</evidence>